<name>A0ABX3UTN7_9GAMM</name>
<proteinExistence type="predicted"/>
<dbReference type="Proteomes" id="UP000193785">
    <property type="component" value="Unassembled WGS sequence"/>
</dbReference>
<gene>
    <name evidence="2" type="ORF">HA46_07430</name>
</gene>
<evidence type="ECO:0000313" key="2">
    <source>
        <dbReference type="EMBL" id="ORN00609.1"/>
    </source>
</evidence>
<protein>
    <submittedName>
        <fullName evidence="2">Uncharacterized protein</fullName>
    </submittedName>
</protein>
<comment type="caution">
    <text evidence="2">The sequence shown here is derived from an EMBL/GenBank/DDBJ whole genome shotgun (WGS) entry which is preliminary data.</text>
</comment>
<feature type="transmembrane region" description="Helical" evidence="1">
    <location>
        <begin position="46"/>
        <end position="69"/>
    </location>
</feature>
<keyword evidence="1" id="KW-1133">Transmembrane helix</keyword>
<dbReference type="EMBL" id="MLJJ01000010">
    <property type="protein sequence ID" value="ORN00609.1"/>
    <property type="molecule type" value="Genomic_DNA"/>
</dbReference>
<reference evidence="2 3" key="1">
    <citation type="journal article" date="2017" name="Antonie Van Leeuwenhoek">
        <title>Phylogenomic resolution of the bacterial genus Pantoea and its relationship with Erwinia and Tatumella.</title>
        <authorList>
            <person name="Palmer M."/>
            <person name="Steenkamp E.T."/>
            <person name="Coetzee M.P."/>
            <person name="Chan W.Y."/>
            <person name="van Zyl E."/>
            <person name="De Maayer P."/>
            <person name="Coutinho T.A."/>
            <person name="Blom J."/>
            <person name="Smits T.H."/>
            <person name="Duffy B."/>
            <person name="Venter S.N."/>
        </authorList>
    </citation>
    <scope>NUCLEOTIDE SEQUENCE [LARGE SCALE GENOMIC DNA]</scope>
    <source>
        <strain evidence="2 3">LMG 5345</strain>
    </source>
</reference>
<organism evidence="2 3">
    <name type="scientific">Pantoea septica</name>
    <dbReference type="NCBI Taxonomy" id="472695"/>
    <lineage>
        <taxon>Bacteria</taxon>
        <taxon>Pseudomonadati</taxon>
        <taxon>Pseudomonadota</taxon>
        <taxon>Gammaproteobacteria</taxon>
        <taxon>Enterobacterales</taxon>
        <taxon>Erwiniaceae</taxon>
        <taxon>Pantoea</taxon>
    </lineage>
</organism>
<evidence type="ECO:0000256" key="1">
    <source>
        <dbReference type="SAM" id="Phobius"/>
    </source>
</evidence>
<keyword evidence="1" id="KW-0472">Membrane</keyword>
<accession>A0ABX3UTN7</accession>
<keyword evidence="3" id="KW-1185">Reference proteome</keyword>
<evidence type="ECO:0000313" key="3">
    <source>
        <dbReference type="Proteomes" id="UP000193785"/>
    </source>
</evidence>
<feature type="transmembrane region" description="Helical" evidence="1">
    <location>
        <begin position="12"/>
        <end position="40"/>
    </location>
</feature>
<sequence>MNSVKSSLSKIARFVGIGTAHILAATITGVASIAAFLSLFLFESGLIKLVGFIGFLLLGYLLTLGLALLRGER</sequence>
<keyword evidence="1" id="KW-0812">Transmembrane</keyword>